<feature type="domain" description="Chitin-binding type-2" evidence="3">
    <location>
        <begin position="225"/>
        <end position="284"/>
    </location>
</feature>
<keyword evidence="5" id="KW-1185">Reference proteome</keyword>
<dbReference type="Pfam" id="PF01607">
    <property type="entry name" value="CBM_14"/>
    <property type="match status" value="3"/>
</dbReference>
<protein>
    <submittedName>
        <fullName evidence="4">Blast:Peritrophin-48</fullName>
    </submittedName>
</protein>
<evidence type="ECO:0000256" key="1">
    <source>
        <dbReference type="SAM" id="MobiDB-lite"/>
    </source>
</evidence>
<sequence length="415" mass="42945">MTTAKFLSAAILCLVLGTALGADVLEGNYNVTAFCTAVKTGTNLGSIVSCDYYYVCTSTGPVKTSCTSGYAFSLATGSCTPAGQANCYYGMENPCLGKTGENWVPVTGTCNQYYYCLDGVNKGRDSCRGTQSFDKISQQCVYGNCNPALVDSSDEPSLQSVCEVVPAGKYFGDTINCQKWNFCQPDGTLQSADCATAYDVQNNMCGYNTGNVCSRVTNTALGTASLECTKNGDMVANENVCGSYYVCNGKSLVSYDCAYGYYFDVTTPGCLPRKTATPAEGCNRCQFATTTWVNAVNTTTCGTYYYCNNGKATLQTCQEDYYFNEAQQGCVPTSNLPAFTTYVSSNGACAGAKVNSTPGEGGPSSGEGGPSSGEGGPSSGEGGPSSGEGGPSSGEGGPSSGEEGSITDDAGNKGK</sequence>
<feature type="domain" description="Chitin-binding type-2" evidence="3">
    <location>
        <begin position="92"/>
        <end position="142"/>
    </location>
</feature>
<dbReference type="STRING" id="7266.A0A3B0KG36"/>
<dbReference type="Gene3D" id="2.170.140.10">
    <property type="entry name" value="Chitin binding domain"/>
    <property type="match status" value="1"/>
</dbReference>
<feature type="domain" description="Chitin-binding type-2" evidence="3">
    <location>
        <begin position="32"/>
        <end position="89"/>
    </location>
</feature>
<evidence type="ECO:0000256" key="2">
    <source>
        <dbReference type="SAM" id="SignalP"/>
    </source>
</evidence>
<dbReference type="PROSITE" id="PS50940">
    <property type="entry name" value="CHIT_BIND_II"/>
    <property type="match status" value="4"/>
</dbReference>
<evidence type="ECO:0000313" key="5">
    <source>
        <dbReference type="Proteomes" id="UP000268350"/>
    </source>
</evidence>
<gene>
    <name evidence="4" type="ORF">DGUA_6G014516</name>
</gene>
<organism evidence="4 5">
    <name type="scientific">Drosophila guanche</name>
    <name type="common">Fruit fly</name>
    <dbReference type="NCBI Taxonomy" id="7266"/>
    <lineage>
        <taxon>Eukaryota</taxon>
        <taxon>Metazoa</taxon>
        <taxon>Ecdysozoa</taxon>
        <taxon>Arthropoda</taxon>
        <taxon>Hexapoda</taxon>
        <taxon>Insecta</taxon>
        <taxon>Pterygota</taxon>
        <taxon>Neoptera</taxon>
        <taxon>Endopterygota</taxon>
        <taxon>Diptera</taxon>
        <taxon>Brachycera</taxon>
        <taxon>Muscomorpha</taxon>
        <taxon>Ephydroidea</taxon>
        <taxon>Drosophilidae</taxon>
        <taxon>Drosophila</taxon>
        <taxon>Sophophora</taxon>
    </lineage>
</organism>
<dbReference type="SMART" id="SM00494">
    <property type="entry name" value="ChtBD2"/>
    <property type="match status" value="5"/>
</dbReference>
<dbReference type="GO" id="GO:0008061">
    <property type="term" value="F:chitin binding"/>
    <property type="evidence" value="ECO:0007669"/>
    <property type="project" value="InterPro"/>
</dbReference>
<accession>A0A3B0KG36</accession>
<dbReference type="OrthoDB" id="6020543at2759"/>
<dbReference type="InterPro" id="IPR036508">
    <property type="entry name" value="Chitin-bd_dom_sf"/>
</dbReference>
<feature type="chain" id="PRO_5017349502" evidence="2">
    <location>
        <begin position="22"/>
        <end position="415"/>
    </location>
</feature>
<feature type="region of interest" description="Disordered" evidence="1">
    <location>
        <begin position="354"/>
        <end position="415"/>
    </location>
</feature>
<dbReference type="OMA" id="NQWIYCK"/>
<feature type="signal peptide" evidence="2">
    <location>
        <begin position="1"/>
        <end position="21"/>
    </location>
</feature>
<dbReference type="GO" id="GO:0005576">
    <property type="term" value="C:extracellular region"/>
    <property type="evidence" value="ECO:0007669"/>
    <property type="project" value="InterPro"/>
</dbReference>
<dbReference type="InterPro" id="IPR002557">
    <property type="entry name" value="Chitin-bd_dom"/>
</dbReference>
<keyword evidence="2" id="KW-0732">Signal</keyword>
<evidence type="ECO:0000313" key="4">
    <source>
        <dbReference type="EMBL" id="SPP84706.1"/>
    </source>
</evidence>
<evidence type="ECO:0000259" key="3">
    <source>
        <dbReference type="PROSITE" id="PS50940"/>
    </source>
</evidence>
<feature type="domain" description="Chitin-binding type-2" evidence="3">
    <location>
        <begin position="285"/>
        <end position="351"/>
    </location>
</feature>
<dbReference type="SUPFAM" id="SSF57625">
    <property type="entry name" value="Invertebrate chitin-binding proteins"/>
    <property type="match status" value="5"/>
</dbReference>
<dbReference type="AlphaFoldDB" id="A0A3B0KG36"/>
<proteinExistence type="predicted"/>
<dbReference type="EMBL" id="OUUW01000009">
    <property type="protein sequence ID" value="SPP84706.1"/>
    <property type="molecule type" value="Genomic_DNA"/>
</dbReference>
<feature type="compositionally biased region" description="Gly residues" evidence="1">
    <location>
        <begin position="359"/>
        <end position="399"/>
    </location>
</feature>
<reference evidence="5" key="1">
    <citation type="submission" date="2018-01" db="EMBL/GenBank/DDBJ databases">
        <authorList>
            <person name="Alioto T."/>
            <person name="Alioto T."/>
        </authorList>
    </citation>
    <scope>NUCLEOTIDE SEQUENCE [LARGE SCALE GENOMIC DNA]</scope>
</reference>
<name>A0A3B0KG36_DROGU</name>
<dbReference type="Proteomes" id="UP000268350">
    <property type="component" value="Unassembled WGS sequence"/>
</dbReference>